<dbReference type="GO" id="GO:0003700">
    <property type="term" value="F:DNA-binding transcription factor activity"/>
    <property type="evidence" value="ECO:0007669"/>
    <property type="project" value="TreeGrafter"/>
</dbReference>
<dbReference type="RefSeq" id="WP_027028490.1">
    <property type="nucleotide sequence ID" value="NZ_CP033367.1"/>
</dbReference>
<dbReference type="EMBL" id="CP033367">
    <property type="protein sequence ID" value="QKD04324.1"/>
    <property type="molecule type" value="Genomic_DNA"/>
</dbReference>
<feature type="domain" description="HTH lacI-type" evidence="4">
    <location>
        <begin position="10"/>
        <end position="65"/>
    </location>
</feature>
<reference evidence="5 6" key="1">
    <citation type="submission" date="2018-10" db="EMBL/GenBank/DDBJ databases">
        <authorList>
            <person name="Perry B.J."/>
            <person name="Sullivan J.T."/>
            <person name="Murphy R.J.T."/>
            <person name="Ramsay J.P."/>
            <person name="Ronson C.W."/>
        </authorList>
    </citation>
    <scope>NUCLEOTIDE SEQUENCE [LARGE SCALE GENOMIC DNA]</scope>
    <source>
        <strain evidence="5 6">R88b</strain>
    </source>
</reference>
<dbReference type="PROSITE" id="PS50932">
    <property type="entry name" value="HTH_LACI_2"/>
    <property type="match status" value="1"/>
</dbReference>
<dbReference type="CDD" id="cd06279">
    <property type="entry name" value="PBP1_LacI-like"/>
    <property type="match status" value="1"/>
</dbReference>
<dbReference type="Proteomes" id="UP000503017">
    <property type="component" value="Chromosome"/>
</dbReference>
<dbReference type="InterPro" id="IPR046335">
    <property type="entry name" value="LacI/GalR-like_sensor"/>
</dbReference>
<dbReference type="PANTHER" id="PTHR30146:SF138">
    <property type="entry name" value="TRANSCRIPTIONAL REGULATORY PROTEIN"/>
    <property type="match status" value="1"/>
</dbReference>
<evidence type="ECO:0000313" key="6">
    <source>
        <dbReference type="Proteomes" id="UP000503017"/>
    </source>
</evidence>
<dbReference type="SMART" id="SM00354">
    <property type="entry name" value="HTH_LACI"/>
    <property type="match status" value="1"/>
</dbReference>
<dbReference type="SUPFAM" id="SSF53822">
    <property type="entry name" value="Periplasmic binding protein-like I"/>
    <property type="match status" value="1"/>
</dbReference>
<protein>
    <submittedName>
        <fullName evidence="5">LacI family DNA-binding transcriptional regulator</fullName>
    </submittedName>
</protein>
<name>A0A6M7WW73_RHILI</name>
<dbReference type="PANTHER" id="PTHR30146">
    <property type="entry name" value="LACI-RELATED TRANSCRIPTIONAL REPRESSOR"/>
    <property type="match status" value="1"/>
</dbReference>
<keyword evidence="1" id="KW-0805">Transcription regulation</keyword>
<evidence type="ECO:0000313" key="5">
    <source>
        <dbReference type="EMBL" id="QKD04324.1"/>
    </source>
</evidence>
<evidence type="ECO:0000256" key="1">
    <source>
        <dbReference type="ARBA" id="ARBA00023015"/>
    </source>
</evidence>
<dbReference type="Pfam" id="PF13377">
    <property type="entry name" value="Peripla_BP_3"/>
    <property type="match status" value="1"/>
</dbReference>
<dbReference type="CDD" id="cd01392">
    <property type="entry name" value="HTH_LacI"/>
    <property type="match status" value="1"/>
</dbReference>
<organism evidence="5 6">
    <name type="scientific">Mesorhizobium loti R88b</name>
    <dbReference type="NCBI Taxonomy" id="935548"/>
    <lineage>
        <taxon>Bacteria</taxon>
        <taxon>Pseudomonadati</taxon>
        <taxon>Pseudomonadota</taxon>
        <taxon>Alphaproteobacteria</taxon>
        <taxon>Hyphomicrobiales</taxon>
        <taxon>Phyllobacteriaceae</taxon>
        <taxon>Mesorhizobium</taxon>
    </lineage>
</organism>
<proteinExistence type="predicted"/>
<evidence type="ECO:0000259" key="4">
    <source>
        <dbReference type="PROSITE" id="PS50932"/>
    </source>
</evidence>
<evidence type="ECO:0000256" key="2">
    <source>
        <dbReference type="ARBA" id="ARBA00023125"/>
    </source>
</evidence>
<dbReference type="InterPro" id="IPR028082">
    <property type="entry name" value="Peripla_BP_I"/>
</dbReference>
<keyword evidence="2 5" id="KW-0238">DNA-binding</keyword>
<sequence length="356" mass="37485">MASPGNPRPVRLADIAKAAGVSHGTASNVFSRPEIVREEVRERVKAAAEAMGYGGPDPKGRLLRAGKVNAIGVATAEPLSYFFDDPFARVMMAGISQACDATGAGISLVSAANNEQLAWNIQSALVDGFIVFCIEGGSRLVQLARERKLPFVALDLASEDGSVATIGIDNVAGAAMAARHLTDLGHRRFAVLALEFVDGRTGHVSPDQAQNAVYAGTRDRLTGYFQELSRVGVDTTRVPIYATANDVASTKSALETIFSAAEPPTAILAMSDRMALVALEWLSARKLNVPDDVSIVGFDGVPEAAVSEPPLTTVAQPIAEMGRLAVKAILDNDGTTNRRQLPVELIVRASSAPPRG</sequence>
<dbReference type="Gene3D" id="1.10.260.40">
    <property type="entry name" value="lambda repressor-like DNA-binding domains"/>
    <property type="match status" value="1"/>
</dbReference>
<dbReference type="Pfam" id="PF00356">
    <property type="entry name" value="LacI"/>
    <property type="match status" value="1"/>
</dbReference>
<keyword evidence="3" id="KW-0804">Transcription</keyword>
<dbReference type="Gene3D" id="3.40.50.2300">
    <property type="match status" value="2"/>
</dbReference>
<dbReference type="InterPro" id="IPR010982">
    <property type="entry name" value="Lambda_DNA-bd_dom_sf"/>
</dbReference>
<dbReference type="GO" id="GO:0000976">
    <property type="term" value="F:transcription cis-regulatory region binding"/>
    <property type="evidence" value="ECO:0007669"/>
    <property type="project" value="TreeGrafter"/>
</dbReference>
<accession>A0A6M7WW73</accession>
<dbReference type="AlphaFoldDB" id="A0A6M7WW73"/>
<evidence type="ECO:0000256" key="3">
    <source>
        <dbReference type="ARBA" id="ARBA00023163"/>
    </source>
</evidence>
<dbReference type="InterPro" id="IPR000843">
    <property type="entry name" value="HTH_LacI"/>
</dbReference>
<dbReference type="SUPFAM" id="SSF47413">
    <property type="entry name" value="lambda repressor-like DNA-binding domains"/>
    <property type="match status" value="1"/>
</dbReference>
<gene>
    <name evidence="5" type="ORF">EB235_24915</name>
</gene>